<dbReference type="Pfam" id="PF11906">
    <property type="entry name" value="DUF3426"/>
    <property type="match status" value="1"/>
</dbReference>
<organism evidence="3">
    <name type="scientific">Candidatus Thiocaldithrix dubininis</name>
    <dbReference type="NCBI Taxonomy" id="3080823"/>
    <lineage>
        <taxon>Bacteria</taxon>
        <taxon>Pseudomonadati</taxon>
        <taxon>Pseudomonadota</taxon>
        <taxon>Gammaproteobacteria</taxon>
        <taxon>Thiotrichales</taxon>
        <taxon>Thiotrichaceae</taxon>
        <taxon>Candidatus Thiocaldithrix</taxon>
    </lineage>
</organism>
<accession>A0AA95H891</accession>
<dbReference type="InterPro" id="IPR021834">
    <property type="entry name" value="DUF3426"/>
</dbReference>
<keyword evidence="1" id="KW-0472">Membrane</keyword>
<feature type="transmembrane region" description="Helical" evidence="1">
    <location>
        <begin position="107"/>
        <end position="125"/>
    </location>
</feature>
<evidence type="ECO:0000256" key="1">
    <source>
        <dbReference type="SAM" id="Phobius"/>
    </source>
</evidence>
<feature type="domain" description="Zinc finger/thioredoxin putative" evidence="2">
    <location>
        <begin position="1"/>
        <end position="36"/>
    </location>
</feature>
<name>A0AA95H891_9GAMM</name>
<sequence length="255" mass="28876">MYTQCSHCKAIFRVTMKELTAAQGLLRCGECDAVFDAMKALSTTLPEERRFAQLEAEALPLGAQHDSYTDNHLNPSSSLWQRIVSKLKKPKPNYTPYHKKSASSKTWLIIGLAALALLLLLQGLYSARNWLAQQPLTASLTKQICTAVKCDLETPRDVRQIRLLSRNVYSHPNTPHVLTISLSLENAADFAQPYPLIEISFLDKENNIVALRRFTPEEYIKNYQNELMPQGKQSEVLLNITDPGESAVHFQFRFL</sequence>
<dbReference type="InterPro" id="IPR011723">
    <property type="entry name" value="Znf/thioredoxin_put"/>
</dbReference>
<keyword evidence="1" id="KW-0812">Transmembrane</keyword>
<dbReference type="AlphaFoldDB" id="A0AA95H891"/>
<evidence type="ECO:0000259" key="2">
    <source>
        <dbReference type="Pfam" id="PF13717"/>
    </source>
</evidence>
<evidence type="ECO:0000313" key="3">
    <source>
        <dbReference type="EMBL" id="WGZ90094.1"/>
    </source>
</evidence>
<dbReference type="Proteomes" id="UP001300672">
    <property type="component" value="Chromosome"/>
</dbReference>
<gene>
    <name evidence="3" type="ORF">QJT80_11375</name>
</gene>
<dbReference type="NCBIfam" id="TIGR02098">
    <property type="entry name" value="MJ0042_CXXC"/>
    <property type="match status" value="1"/>
</dbReference>
<reference evidence="3" key="2">
    <citation type="submission" date="2023-04" db="EMBL/GenBank/DDBJ databases">
        <authorList>
            <person name="Beletskiy A.V."/>
            <person name="Mardanov A.V."/>
            <person name="Ravin N.V."/>
        </authorList>
    </citation>
    <scope>NUCLEOTIDE SEQUENCE</scope>
    <source>
        <strain evidence="3">GKL-01</strain>
    </source>
</reference>
<reference evidence="3" key="1">
    <citation type="journal article" date="2023" name="Int. J. Mol. Sci.">
        <title>Metagenomics Revealed a New Genus 'Candidatus Thiocaldithrix dubininis' gen. nov., sp. nov. and a New Species 'Candidatus Thiothrix putei' sp. nov. in the Family Thiotrichaceae, Some Members of Which Have Traits of Both Na+- and H+-Motive Energetics.</title>
        <authorList>
            <person name="Ravin N.V."/>
            <person name="Muntyan M.S."/>
            <person name="Smolyakov D.D."/>
            <person name="Rudenko T.S."/>
            <person name="Beletsky A.V."/>
            <person name="Mardanov A.V."/>
            <person name="Grabovich M.Y."/>
        </authorList>
    </citation>
    <scope>NUCLEOTIDE SEQUENCE</scope>
    <source>
        <strain evidence="3">GKL-01</strain>
    </source>
</reference>
<protein>
    <submittedName>
        <fullName evidence="3">Zinc-ribbon and DUF3426 domain-containing protein</fullName>
    </submittedName>
</protein>
<dbReference type="Pfam" id="PF13717">
    <property type="entry name" value="Zn_ribbon_4"/>
    <property type="match status" value="1"/>
</dbReference>
<dbReference type="KEGG" id="tdu:QJT80_11375"/>
<dbReference type="EMBL" id="CP124755">
    <property type="protein sequence ID" value="WGZ90094.1"/>
    <property type="molecule type" value="Genomic_DNA"/>
</dbReference>
<proteinExistence type="predicted"/>
<keyword evidence="1" id="KW-1133">Transmembrane helix</keyword>